<feature type="compositionally biased region" description="Basic and acidic residues" evidence="17">
    <location>
        <begin position="131"/>
        <end position="142"/>
    </location>
</feature>
<evidence type="ECO:0000256" key="17">
    <source>
        <dbReference type="SAM" id="MobiDB-lite"/>
    </source>
</evidence>
<dbReference type="InterPro" id="IPR027032">
    <property type="entry name" value="Twinkle-like"/>
</dbReference>
<dbReference type="AlphaFoldDB" id="A0A7M7P3E4"/>
<keyword evidence="8" id="KW-0809">Transit peptide</keyword>
<evidence type="ECO:0000256" key="9">
    <source>
        <dbReference type="ARBA" id="ARBA00023121"/>
    </source>
</evidence>
<accession>A0A7M7P3E4</accession>
<evidence type="ECO:0000256" key="3">
    <source>
        <dbReference type="ARBA" id="ARBA00022741"/>
    </source>
</evidence>
<evidence type="ECO:0000256" key="16">
    <source>
        <dbReference type="ARBA" id="ARBA00075597"/>
    </source>
</evidence>
<feature type="region of interest" description="Disordered" evidence="17">
    <location>
        <begin position="200"/>
        <end position="229"/>
    </location>
</feature>
<dbReference type="SUPFAM" id="SSF56731">
    <property type="entry name" value="DNA primase core"/>
    <property type="match status" value="1"/>
</dbReference>
<keyword evidence="9" id="KW-0446">Lipid-binding</keyword>
<evidence type="ECO:0000256" key="11">
    <source>
        <dbReference type="ARBA" id="ARBA00023136"/>
    </source>
</evidence>
<dbReference type="EC" id="5.6.2.3" evidence="14"/>
<keyword evidence="6" id="KW-0347">Helicase</keyword>
<dbReference type="GO" id="GO:0016787">
    <property type="term" value="F:hydrolase activity"/>
    <property type="evidence" value="ECO:0007669"/>
    <property type="project" value="UniProtKB-KW"/>
</dbReference>
<comment type="catalytic activity">
    <reaction evidence="15">
        <text>ATP + H2O = ADP + phosphate + H(+)</text>
        <dbReference type="Rhea" id="RHEA:13065"/>
        <dbReference type="ChEBI" id="CHEBI:15377"/>
        <dbReference type="ChEBI" id="CHEBI:15378"/>
        <dbReference type="ChEBI" id="CHEBI:30616"/>
        <dbReference type="ChEBI" id="CHEBI:43474"/>
        <dbReference type="ChEBI" id="CHEBI:456216"/>
        <dbReference type="EC" id="5.6.2.3"/>
    </reaction>
</comment>
<dbReference type="FunFam" id="3.40.50.300:FF:000845">
    <property type="entry name" value="Mitochondrial helicase twinkle"/>
    <property type="match status" value="1"/>
</dbReference>
<dbReference type="CDD" id="cd01122">
    <property type="entry name" value="Twinkle_C"/>
    <property type="match status" value="1"/>
</dbReference>
<dbReference type="Gene3D" id="3.40.1360.10">
    <property type="match status" value="1"/>
</dbReference>
<dbReference type="InterPro" id="IPR034154">
    <property type="entry name" value="TOPRIM_DnaG/twinkle"/>
</dbReference>
<evidence type="ECO:0000256" key="8">
    <source>
        <dbReference type="ARBA" id="ARBA00022946"/>
    </source>
</evidence>
<dbReference type="GO" id="GO:0042645">
    <property type="term" value="C:mitochondrial nucleoid"/>
    <property type="evidence" value="ECO:0007669"/>
    <property type="project" value="UniProtKB-SubCell"/>
</dbReference>
<dbReference type="Gene3D" id="3.40.50.300">
    <property type="entry name" value="P-loop containing nucleotide triphosphate hydrolases"/>
    <property type="match status" value="1"/>
</dbReference>
<dbReference type="InterPro" id="IPR007694">
    <property type="entry name" value="DNA_helicase_DnaB-like_C"/>
</dbReference>
<keyword evidence="3" id="KW-0547">Nucleotide-binding</keyword>
<dbReference type="PROSITE" id="PS51199">
    <property type="entry name" value="SF4_HELICASE"/>
    <property type="match status" value="1"/>
</dbReference>
<feature type="domain" description="SF4 helicase" evidence="18">
    <location>
        <begin position="382"/>
        <end position="635"/>
    </location>
</feature>
<dbReference type="Pfam" id="PF13481">
    <property type="entry name" value="AAA_25"/>
    <property type="match status" value="1"/>
</dbReference>
<dbReference type="PANTHER" id="PTHR12873">
    <property type="entry name" value="T7-LIKE MITOCHONDRIAL DNA HELICASE"/>
    <property type="match status" value="1"/>
</dbReference>
<dbReference type="GeneID" id="581516"/>
<keyword evidence="11" id="KW-0472">Membrane</keyword>
<feature type="region of interest" description="Disordered" evidence="17">
    <location>
        <begin position="630"/>
        <end position="657"/>
    </location>
</feature>
<evidence type="ECO:0000256" key="15">
    <source>
        <dbReference type="ARBA" id="ARBA00048954"/>
    </source>
</evidence>
<keyword evidence="5" id="KW-0378">Hydrolase</keyword>
<comment type="subcellular location">
    <subcellularLocation>
        <location evidence="2">Mitochondrion inner membrane</location>
        <topology evidence="2">Peripheral membrane protein</topology>
    </subcellularLocation>
    <subcellularLocation>
        <location evidence="1">Mitochondrion matrix</location>
        <location evidence="1">Mitochondrion nucleoid</location>
    </subcellularLocation>
</comment>
<evidence type="ECO:0000256" key="13">
    <source>
        <dbReference type="ARBA" id="ARBA00023271"/>
    </source>
</evidence>
<dbReference type="Proteomes" id="UP000007110">
    <property type="component" value="Unassembled WGS sequence"/>
</dbReference>
<dbReference type="KEGG" id="spu:581516"/>
<dbReference type="GO" id="GO:0043139">
    <property type="term" value="F:5'-3' DNA helicase activity"/>
    <property type="evidence" value="ECO:0007669"/>
    <property type="project" value="UniProtKB-EC"/>
</dbReference>
<evidence type="ECO:0000313" key="19">
    <source>
        <dbReference type="EnsemblMetazoa" id="XP_030845441"/>
    </source>
</evidence>
<evidence type="ECO:0000259" key="18">
    <source>
        <dbReference type="PROSITE" id="PS51199"/>
    </source>
</evidence>
<dbReference type="CTD" id="56652"/>
<dbReference type="GO" id="GO:0005524">
    <property type="term" value="F:ATP binding"/>
    <property type="evidence" value="ECO:0007669"/>
    <property type="project" value="UniProtKB-KW"/>
</dbReference>
<evidence type="ECO:0000256" key="1">
    <source>
        <dbReference type="ARBA" id="ARBA00004436"/>
    </source>
</evidence>
<evidence type="ECO:0000256" key="10">
    <source>
        <dbReference type="ARBA" id="ARBA00023128"/>
    </source>
</evidence>
<name>A0A7M7P3E4_STRPU</name>
<dbReference type="GO" id="GO:0003678">
    <property type="term" value="F:DNA helicase activity"/>
    <property type="evidence" value="ECO:0000318"/>
    <property type="project" value="GO_Central"/>
</dbReference>
<protein>
    <recommendedName>
        <fullName evidence="14">DNA 5'-3' helicase</fullName>
        <ecNumber evidence="14">5.6.2.3</ecNumber>
    </recommendedName>
    <alternativeName>
        <fullName evidence="16">Twinkle protein, mitochondrial</fullName>
    </alternativeName>
</protein>
<feature type="compositionally biased region" description="Basic and acidic residues" evidence="17">
    <location>
        <begin position="642"/>
        <end position="655"/>
    </location>
</feature>
<reference evidence="20" key="1">
    <citation type="submission" date="2015-02" db="EMBL/GenBank/DDBJ databases">
        <title>Genome sequencing for Strongylocentrotus purpuratus.</title>
        <authorList>
            <person name="Murali S."/>
            <person name="Liu Y."/>
            <person name="Vee V."/>
            <person name="English A."/>
            <person name="Wang M."/>
            <person name="Skinner E."/>
            <person name="Han Y."/>
            <person name="Muzny D.M."/>
            <person name="Worley K.C."/>
            <person name="Gibbs R.A."/>
        </authorList>
    </citation>
    <scope>NUCLEOTIDE SEQUENCE</scope>
</reference>
<dbReference type="OMA" id="MMADEKS"/>
<evidence type="ECO:0000256" key="12">
    <source>
        <dbReference type="ARBA" id="ARBA00023235"/>
    </source>
</evidence>
<dbReference type="RefSeq" id="XP_030845441.1">
    <property type="nucleotide sequence ID" value="XM_030989581.1"/>
</dbReference>
<feature type="compositionally biased region" description="Basic and acidic residues" evidence="17">
    <location>
        <begin position="217"/>
        <end position="229"/>
    </location>
</feature>
<evidence type="ECO:0000256" key="14">
    <source>
        <dbReference type="ARBA" id="ARBA00044969"/>
    </source>
</evidence>
<dbReference type="GO" id="GO:0008289">
    <property type="term" value="F:lipid binding"/>
    <property type="evidence" value="ECO:0007669"/>
    <property type="project" value="UniProtKB-KW"/>
</dbReference>
<dbReference type="GO" id="GO:0006264">
    <property type="term" value="P:mitochondrial DNA replication"/>
    <property type="evidence" value="ECO:0000318"/>
    <property type="project" value="GO_Central"/>
</dbReference>
<dbReference type="CDD" id="cd01029">
    <property type="entry name" value="TOPRIM_primases"/>
    <property type="match status" value="1"/>
</dbReference>
<sequence>MATKLQRLQRGQHFLGRTLFTAAVAPRLVKFNTVEVVSSPSLSEIRKFFKDSGCQVSTGYTCLKLTCPYCVDPEAESERGAKSKEKQLFVNMTTGHCQCQCSRVCSSWSNLTDSLAIAKRQTKKKKSAPKLPKEQSCDQEWRSEVKNAEELWEKGSSLSELRSDSLRKLKDRFGAGSLSTETFDRFCARTDAKRKTLLLPQYGPESQHRGTSMVETCKQDPDEPEDSHLNRVQSTVIPRDFSPGLFGFHLVQPQHTEIILTANELDAMAVSEVIGQSALALPRGTAYLPQEVLPLLEQFQKIVLWFGNDMRSWEAAKSFARKLNLKRCYFIRPLDAHPGPLQALTKGLSLKTILRQATPMSHKSIVSFRALRDEVLGELSHAEQVAGVKWKRYPLLNKHMKGHRRGELTVFTGPTGSGKTTFMAEYSLDLCMQGVNTLWGSFEIQNVRLAKIMLTQFSMCNLEKNIDKFDRWADKFELLPLHFMTFHGQQSLKTVIDAMAHSVYVHDIEHVILDNLQFMVGVSERQLSVDRFAIYDNLIAAFRKFATENSCHVSVVIHPRKEKESDELQTASIFGSAKASQEADNVLILQDRRMTALKGRKYIQVVKNRFDGDLGIIPLTFNKETLTMSPPVKQKAKRPTKKEKEGEDAEKKTDGDEYELFEGMMLKSKSETEIGIGE</sequence>
<dbReference type="GO" id="GO:0003697">
    <property type="term" value="F:single-stranded DNA binding"/>
    <property type="evidence" value="ECO:0000318"/>
    <property type="project" value="GO_Central"/>
</dbReference>
<evidence type="ECO:0000256" key="4">
    <source>
        <dbReference type="ARBA" id="ARBA00022792"/>
    </source>
</evidence>
<evidence type="ECO:0000313" key="20">
    <source>
        <dbReference type="Proteomes" id="UP000007110"/>
    </source>
</evidence>
<dbReference type="InterPro" id="IPR027417">
    <property type="entry name" value="P-loop_NTPase"/>
</dbReference>
<keyword evidence="7" id="KW-0067">ATP-binding</keyword>
<keyword evidence="13" id="KW-1135">Mitochondrion nucleoid</keyword>
<dbReference type="InParanoid" id="A0A7M7P3E4"/>
<keyword evidence="20" id="KW-1185">Reference proteome</keyword>
<dbReference type="OrthoDB" id="275278at2759"/>
<keyword evidence="10" id="KW-0496">Mitochondrion</keyword>
<proteinExistence type="predicted"/>
<evidence type="ECO:0000256" key="5">
    <source>
        <dbReference type="ARBA" id="ARBA00022801"/>
    </source>
</evidence>
<evidence type="ECO:0000256" key="7">
    <source>
        <dbReference type="ARBA" id="ARBA00022840"/>
    </source>
</evidence>
<organism evidence="19 20">
    <name type="scientific">Strongylocentrotus purpuratus</name>
    <name type="common">Purple sea urchin</name>
    <dbReference type="NCBI Taxonomy" id="7668"/>
    <lineage>
        <taxon>Eukaryota</taxon>
        <taxon>Metazoa</taxon>
        <taxon>Echinodermata</taxon>
        <taxon>Eleutherozoa</taxon>
        <taxon>Echinozoa</taxon>
        <taxon>Echinoidea</taxon>
        <taxon>Euechinoidea</taxon>
        <taxon>Echinacea</taxon>
        <taxon>Camarodonta</taxon>
        <taxon>Echinidea</taxon>
        <taxon>Strongylocentrotidae</taxon>
        <taxon>Strongylocentrotus</taxon>
    </lineage>
</organism>
<keyword evidence="4" id="KW-0999">Mitochondrion inner membrane</keyword>
<dbReference type="FunCoup" id="A0A7M7P3E4">
    <property type="interactions" value="1139"/>
</dbReference>
<dbReference type="PANTHER" id="PTHR12873:SF0">
    <property type="entry name" value="TWINKLE MTDNA HELICASE"/>
    <property type="match status" value="1"/>
</dbReference>
<dbReference type="GO" id="GO:0005743">
    <property type="term" value="C:mitochondrial inner membrane"/>
    <property type="evidence" value="ECO:0007669"/>
    <property type="project" value="UniProtKB-SubCell"/>
</dbReference>
<evidence type="ECO:0000256" key="2">
    <source>
        <dbReference type="ARBA" id="ARBA00004637"/>
    </source>
</evidence>
<dbReference type="SUPFAM" id="SSF52540">
    <property type="entry name" value="P-loop containing nucleoside triphosphate hydrolases"/>
    <property type="match status" value="1"/>
</dbReference>
<keyword evidence="12" id="KW-0413">Isomerase</keyword>
<evidence type="ECO:0000256" key="6">
    <source>
        <dbReference type="ARBA" id="ARBA00022806"/>
    </source>
</evidence>
<dbReference type="GO" id="GO:0005739">
    <property type="term" value="C:mitochondrion"/>
    <property type="evidence" value="ECO:0000318"/>
    <property type="project" value="GO_Central"/>
</dbReference>
<feature type="region of interest" description="Disordered" evidence="17">
    <location>
        <begin position="122"/>
        <end position="142"/>
    </location>
</feature>
<dbReference type="EnsemblMetazoa" id="XM_030989581">
    <property type="protein sequence ID" value="XP_030845441"/>
    <property type="gene ID" value="LOC581516"/>
</dbReference>
<reference evidence="19" key="2">
    <citation type="submission" date="2021-01" db="UniProtKB">
        <authorList>
            <consortium name="EnsemblMetazoa"/>
        </authorList>
    </citation>
    <scope>IDENTIFICATION</scope>
</reference>